<dbReference type="GO" id="GO:0005886">
    <property type="term" value="C:plasma membrane"/>
    <property type="evidence" value="ECO:0007669"/>
    <property type="project" value="TreeGrafter"/>
</dbReference>
<dbReference type="AlphaFoldDB" id="A0A0B7B8G0"/>
<evidence type="ECO:0000259" key="5">
    <source>
        <dbReference type="PROSITE" id="PS50835"/>
    </source>
</evidence>
<dbReference type="InterPro" id="IPR003599">
    <property type="entry name" value="Ig_sub"/>
</dbReference>
<dbReference type="GO" id="GO:0070593">
    <property type="term" value="P:dendrite self-avoidance"/>
    <property type="evidence" value="ECO:0007669"/>
    <property type="project" value="TreeGrafter"/>
</dbReference>
<dbReference type="GO" id="GO:0007156">
    <property type="term" value="P:homophilic cell adhesion via plasma membrane adhesion molecules"/>
    <property type="evidence" value="ECO:0007669"/>
    <property type="project" value="TreeGrafter"/>
</dbReference>
<gene>
    <name evidence="6" type="primary">ORF171956</name>
</gene>
<dbReference type="SMART" id="SM00408">
    <property type="entry name" value="IGc2"/>
    <property type="match status" value="3"/>
</dbReference>
<keyword evidence="1" id="KW-0393">Immunoglobulin domain</keyword>
<evidence type="ECO:0000256" key="3">
    <source>
        <dbReference type="SAM" id="Phobius"/>
    </source>
</evidence>
<dbReference type="GO" id="GO:0030424">
    <property type="term" value="C:axon"/>
    <property type="evidence" value="ECO:0007669"/>
    <property type="project" value="TreeGrafter"/>
</dbReference>
<dbReference type="EMBL" id="HACG01042749">
    <property type="protein sequence ID" value="CEK89614.1"/>
    <property type="molecule type" value="Transcribed_RNA"/>
</dbReference>
<name>A0A0B7B8G0_9EUPU</name>
<dbReference type="GO" id="GO:0007411">
    <property type="term" value="P:axon guidance"/>
    <property type="evidence" value="ECO:0007669"/>
    <property type="project" value="TreeGrafter"/>
</dbReference>
<evidence type="ECO:0000256" key="4">
    <source>
        <dbReference type="SAM" id="SignalP"/>
    </source>
</evidence>
<keyword evidence="3" id="KW-1133">Transmembrane helix</keyword>
<accession>A0A0B7B8G0</accession>
<feature type="chain" id="PRO_5002113480" description="Ig-like domain-containing protein" evidence="4">
    <location>
        <begin position="26"/>
        <end position="735"/>
    </location>
</feature>
<dbReference type="InterPro" id="IPR013098">
    <property type="entry name" value="Ig_I-set"/>
</dbReference>
<feature type="signal peptide" evidence="4">
    <location>
        <begin position="1"/>
        <end position="25"/>
    </location>
</feature>
<dbReference type="Pfam" id="PF07679">
    <property type="entry name" value="I-set"/>
    <property type="match status" value="1"/>
</dbReference>
<feature type="transmembrane region" description="Helical" evidence="3">
    <location>
        <begin position="678"/>
        <end position="701"/>
    </location>
</feature>
<proteinExistence type="predicted"/>
<feature type="domain" description="Ig-like" evidence="5">
    <location>
        <begin position="157"/>
        <end position="242"/>
    </location>
</feature>
<dbReference type="Pfam" id="PF13927">
    <property type="entry name" value="Ig_3"/>
    <property type="match status" value="1"/>
</dbReference>
<keyword evidence="4" id="KW-0732">Signal</keyword>
<feature type="compositionally biased region" description="Low complexity" evidence="2">
    <location>
        <begin position="118"/>
        <end position="134"/>
    </location>
</feature>
<evidence type="ECO:0000256" key="1">
    <source>
        <dbReference type="ARBA" id="ARBA00023319"/>
    </source>
</evidence>
<dbReference type="InterPro" id="IPR013783">
    <property type="entry name" value="Ig-like_fold"/>
</dbReference>
<feature type="region of interest" description="Disordered" evidence="2">
    <location>
        <begin position="110"/>
        <end position="134"/>
    </location>
</feature>
<dbReference type="InterPro" id="IPR036179">
    <property type="entry name" value="Ig-like_dom_sf"/>
</dbReference>
<dbReference type="PANTHER" id="PTHR10075">
    <property type="entry name" value="BASIGIN RELATED"/>
    <property type="match status" value="1"/>
</dbReference>
<organism evidence="6">
    <name type="scientific">Arion vulgaris</name>
    <dbReference type="NCBI Taxonomy" id="1028688"/>
    <lineage>
        <taxon>Eukaryota</taxon>
        <taxon>Metazoa</taxon>
        <taxon>Spiralia</taxon>
        <taxon>Lophotrochozoa</taxon>
        <taxon>Mollusca</taxon>
        <taxon>Gastropoda</taxon>
        <taxon>Heterobranchia</taxon>
        <taxon>Euthyneura</taxon>
        <taxon>Panpulmonata</taxon>
        <taxon>Eupulmonata</taxon>
        <taxon>Stylommatophora</taxon>
        <taxon>Helicina</taxon>
        <taxon>Arionoidea</taxon>
        <taxon>Arionidae</taxon>
        <taxon>Arion</taxon>
    </lineage>
</organism>
<dbReference type="InterPro" id="IPR007110">
    <property type="entry name" value="Ig-like_dom"/>
</dbReference>
<dbReference type="SUPFAM" id="SSF48726">
    <property type="entry name" value="Immunoglobulin"/>
    <property type="match status" value="4"/>
</dbReference>
<dbReference type="InterPro" id="IPR003598">
    <property type="entry name" value="Ig_sub2"/>
</dbReference>
<keyword evidence="3" id="KW-0472">Membrane</keyword>
<evidence type="ECO:0000256" key="2">
    <source>
        <dbReference type="SAM" id="MobiDB-lite"/>
    </source>
</evidence>
<reference evidence="6" key="1">
    <citation type="submission" date="2014-12" db="EMBL/GenBank/DDBJ databases">
        <title>Insight into the proteome of Arion vulgaris.</title>
        <authorList>
            <person name="Aradska J."/>
            <person name="Bulat T."/>
            <person name="Smidak R."/>
            <person name="Sarate P."/>
            <person name="Gangsoo J."/>
            <person name="Sialana F."/>
            <person name="Bilban M."/>
            <person name="Lubec G."/>
        </authorList>
    </citation>
    <scope>NUCLEOTIDE SEQUENCE</scope>
    <source>
        <tissue evidence="6">Skin</tissue>
    </source>
</reference>
<feature type="domain" description="Ig-like" evidence="5">
    <location>
        <begin position="458"/>
        <end position="543"/>
    </location>
</feature>
<evidence type="ECO:0000313" key="6">
    <source>
        <dbReference type="EMBL" id="CEK89614.1"/>
    </source>
</evidence>
<feature type="domain" description="Ig-like" evidence="5">
    <location>
        <begin position="363"/>
        <end position="453"/>
    </location>
</feature>
<protein>
    <recommendedName>
        <fullName evidence="5">Ig-like domain-containing protein</fullName>
    </recommendedName>
</protein>
<sequence length="735" mass="81955">MNLRMLNIEIIYFCCLVICLPLMSGQELAFFDTNSTVDFTRDQVLADFPPVDKESDPIKTDGIVFSTTTSNLLNISKNSSVVKTSNLREDPARKETIIPQEEVNFPKLAFGEDDPVKSESSSSAAETQTQTTQEMTTGITRFKLNDVGKDLLVEMPPNIRIPYDQQRKIVMEKNRDRFNFTCKADGHPEPTYKWLRDGQPISDDNVYIKSFQNGTLFFPQFGPREEGLFQCYATNKYGTSVSVKVPIVYEQLPVTAIDDPSLPDTFEGVEGEPLSIPCSKTKPTIPEYLKRWNFKEGSAQIQITERVGTDLQGVLRFAYLEQSDATTYICALAPFLAAAGDSIKLYNAATVNVAKKNKGNLPPKTRYTSAEVKAVLGTNATLECFFSGYPVPTITWKSSSNQDILKDNKRYIVLEKEFGRRLLISGVQEGDNGAFTCTADNGFGLMTETIIVNVTAPPQRVPHEVLGTLIKPEGEDVILKCKAAAVGGQLLGSPMWYRNGEQLNEGNLPSPRYKFSSDMTELHISNLSKEIDTACFQCNISNSEGYLFHDGYLRVINSIKIEKRPNEFNIISLNSTLNMSIQVKGDECCTIDKRWSLNGVPLTFAQLQQPPYVWQSNGEVLLFNASSMTNETIQSKLGNYTCKVSNFHQGVDVVFFISLTGIETTANPLVTDAAGIELWWIGLICGIILIIIAIIVIIAFLKSNYPGDTYLLEKAEIKHHLNPEQDLLDQSFQEI</sequence>
<keyword evidence="3" id="KW-0812">Transmembrane</keyword>
<dbReference type="Gene3D" id="2.60.40.10">
    <property type="entry name" value="Immunoglobulins"/>
    <property type="match status" value="3"/>
</dbReference>
<dbReference type="GO" id="GO:0098632">
    <property type="term" value="F:cell-cell adhesion mediator activity"/>
    <property type="evidence" value="ECO:0007669"/>
    <property type="project" value="TreeGrafter"/>
</dbReference>
<dbReference type="PANTHER" id="PTHR10075:SF100">
    <property type="entry name" value="FASCICLIN-2"/>
    <property type="match status" value="1"/>
</dbReference>
<dbReference type="PROSITE" id="PS50835">
    <property type="entry name" value="IG_LIKE"/>
    <property type="match status" value="4"/>
</dbReference>
<dbReference type="SMART" id="SM00409">
    <property type="entry name" value="IG"/>
    <property type="match status" value="4"/>
</dbReference>
<feature type="domain" description="Ig-like" evidence="5">
    <location>
        <begin position="260"/>
        <end position="330"/>
    </location>
</feature>